<evidence type="ECO:0000256" key="1">
    <source>
        <dbReference type="SAM" id="MobiDB-lite"/>
    </source>
</evidence>
<gene>
    <name evidence="2" type="ORF">SAMN05660324_4071</name>
</gene>
<dbReference type="InterPro" id="IPR023393">
    <property type="entry name" value="START-like_dom_sf"/>
</dbReference>
<proteinExistence type="predicted"/>
<protein>
    <submittedName>
        <fullName evidence="2">Uncharacterized protein</fullName>
    </submittedName>
</protein>
<name>A0A1G7YS15_9ACTN</name>
<dbReference type="EMBL" id="FNCF01000007">
    <property type="protein sequence ID" value="SDG99372.1"/>
    <property type="molecule type" value="Genomic_DNA"/>
</dbReference>
<keyword evidence="3" id="KW-1185">Reference proteome</keyword>
<feature type="compositionally biased region" description="Basic and acidic residues" evidence="1">
    <location>
        <begin position="79"/>
        <end position="90"/>
    </location>
</feature>
<evidence type="ECO:0000313" key="2">
    <source>
        <dbReference type="EMBL" id="SDG99372.1"/>
    </source>
</evidence>
<organism evidence="2 3">
    <name type="scientific">Klenkia brasiliensis</name>
    <dbReference type="NCBI Taxonomy" id="333142"/>
    <lineage>
        <taxon>Bacteria</taxon>
        <taxon>Bacillati</taxon>
        <taxon>Actinomycetota</taxon>
        <taxon>Actinomycetes</taxon>
        <taxon>Geodermatophilales</taxon>
        <taxon>Geodermatophilaceae</taxon>
        <taxon>Klenkia</taxon>
    </lineage>
</organism>
<dbReference type="OrthoDB" id="3695445at2"/>
<feature type="region of interest" description="Disordered" evidence="1">
    <location>
        <begin position="70"/>
        <end position="104"/>
    </location>
</feature>
<evidence type="ECO:0000313" key="3">
    <source>
        <dbReference type="Proteomes" id="UP000198863"/>
    </source>
</evidence>
<sequence>MATDTLTYLAGAVVGRVRSLVDPTGSASATAGRTAAGWLAVTVLRDPGDVDLASLPAPLAEFGHRIEVRADPAPAGKGTELRARLRDRRPPGPAPARLAGADPEADLRSALRRAKQLLEVGAVLTVDPVPHGRRTATPGGALLEAWTRGAAGAGVR</sequence>
<dbReference type="RefSeq" id="WP_091067919.1">
    <property type="nucleotide sequence ID" value="NZ_FNCF01000007.1"/>
</dbReference>
<reference evidence="3" key="1">
    <citation type="submission" date="2016-10" db="EMBL/GenBank/DDBJ databases">
        <authorList>
            <person name="Varghese N."/>
            <person name="Submissions S."/>
        </authorList>
    </citation>
    <scope>NUCLEOTIDE SEQUENCE [LARGE SCALE GENOMIC DNA]</scope>
    <source>
        <strain evidence="3">DSM 44526</strain>
    </source>
</reference>
<dbReference type="Proteomes" id="UP000198863">
    <property type="component" value="Unassembled WGS sequence"/>
</dbReference>
<dbReference type="Gene3D" id="3.30.530.20">
    <property type="match status" value="1"/>
</dbReference>
<dbReference type="AlphaFoldDB" id="A0A1G7YS15"/>
<accession>A0A1G7YS15</accession>